<dbReference type="CDD" id="cd13180">
    <property type="entry name" value="RanBD_RanBP3"/>
    <property type="match status" value="1"/>
</dbReference>
<dbReference type="Pfam" id="PF00638">
    <property type="entry name" value="Ran_BP1"/>
    <property type="match status" value="1"/>
</dbReference>
<reference evidence="6" key="1">
    <citation type="submission" date="2015-06" db="EMBL/GenBank/DDBJ databases">
        <authorList>
            <person name="Hoefler B.C."/>
            <person name="Straight P.D."/>
        </authorList>
    </citation>
    <scope>NUCLEOTIDE SEQUENCE</scope>
</reference>
<dbReference type="AlphaFoldDB" id="A0A0K8WIM9"/>
<evidence type="ECO:0000256" key="3">
    <source>
        <dbReference type="SAM" id="MobiDB-lite"/>
    </source>
</evidence>
<sequence>MTENFWKYEPAITRFACNLLDTSNESNSLGSDSILQSSRLTGGGVNPVIRSGVLRPSVLGPSVLGAAALGNSNNNSLANVNANSISNSTATSNNGDDEEDSVSSTTNHNPFMREQKDDEEEESTENDSNAAEGAVGGEAANEKATEEKKLADDDEPDERSDPLSLLRKNGLERSNLFAAAKSSMPLVEKSGFVFGQNVHERVVGENINPDGVQKADNSEASCSTTGELLFSSVIQNAAKAVDSDKGATTKENETKTLTDVAREYEESRAQKRKYEEVETFTGEENEINIVDVNCKLFAFVNSNWEERGRGSLRLNDSKNEQECSRVVFRTSGNLRLLLNTKVWAGMVAQRPSNKSLRLTAMDNTGKIKIFLVMGRPADMALLHKELLERIELRKVSHPEECRAPTETKNGIGSTANHEEEEKEAEATAVPDHEDCTEPSPKKPLVNEGKN</sequence>
<dbReference type="Gene3D" id="2.30.29.30">
    <property type="entry name" value="Pleckstrin-homology domain (PH domain)/Phosphotyrosine-binding domain (PTB)"/>
    <property type="match status" value="1"/>
</dbReference>
<dbReference type="PROSITE" id="PS50196">
    <property type="entry name" value="RANBD1"/>
    <property type="match status" value="1"/>
</dbReference>
<dbReference type="SUPFAM" id="SSF50729">
    <property type="entry name" value="PH domain-like"/>
    <property type="match status" value="1"/>
</dbReference>
<feature type="compositionally biased region" description="Basic and acidic residues" evidence="3">
    <location>
        <begin position="140"/>
        <end position="151"/>
    </location>
</feature>
<proteinExistence type="predicted"/>
<dbReference type="PANTHER" id="PTHR23138">
    <property type="entry name" value="RAN BINDING PROTEIN"/>
    <property type="match status" value="1"/>
</dbReference>
<organism evidence="6">
    <name type="scientific">Bactrocera latifrons</name>
    <name type="common">Malaysian fruit fly</name>
    <name type="synonym">Chaetodacus latifrons</name>
    <dbReference type="NCBI Taxonomy" id="174628"/>
    <lineage>
        <taxon>Eukaryota</taxon>
        <taxon>Metazoa</taxon>
        <taxon>Ecdysozoa</taxon>
        <taxon>Arthropoda</taxon>
        <taxon>Hexapoda</taxon>
        <taxon>Insecta</taxon>
        <taxon>Pterygota</taxon>
        <taxon>Neoptera</taxon>
        <taxon>Endopterygota</taxon>
        <taxon>Diptera</taxon>
        <taxon>Brachycera</taxon>
        <taxon>Muscomorpha</taxon>
        <taxon>Tephritoidea</taxon>
        <taxon>Tephritidae</taxon>
        <taxon>Bactrocera</taxon>
        <taxon>Bactrocera</taxon>
    </lineage>
</organism>
<evidence type="ECO:0000256" key="1">
    <source>
        <dbReference type="ARBA" id="ARBA00004123"/>
    </source>
</evidence>
<dbReference type="GO" id="GO:0005634">
    <property type="term" value="C:nucleus"/>
    <property type="evidence" value="ECO:0007669"/>
    <property type="project" value="UniProtKB-SubCell"/>
</dbReference>
<feature type="domain" description="RanBD1" evidence="4">
    <location>
        <begin position="263"/>
        <end position="349"/>
    </location>
</feature>
<accession>A0A0K8WIM9</accession>
<feature type="compositionally biased region" description="Polar residues" evidence="3">
    <location>
        <begin position="406"/>
        <end position="415"/>
    </location>
</feature>
<dbReference type="OrthoDB" id="10250354at2759"/>
<evidence type="ECO:0000313" key="6">
    <source>
        <dbReference type="EMBL" id="JAI51008.1"/>
    </source>
</evidence>
<comment type="subcellular location">
    <subcellularLocation>
        <location evidence="1">Nucleus</location>
    </subcellularLocation>
</comment>
<dbReference type="EMBL" id="GDHF01001306">
    <property type="protein sequence ID" value="JAI51008.1"/>
    <property type="molecule type" value="Transcribed_RNA"/>
</dbReference>
<dbReference type="SMART" id="SM00160">
    <property type="entry name" value="RanBD"/>
    <property type="match status" value="1"/>
</dbReference>
<dbReference type="PANTHER" id="PTHR23138:SF142">
    <property type="entry name" value="RAN-BINDING PROTEIN 3B-RELATED"/>
    <property type="match status" value="1"/>
</dbReference>
<evidence type="ECO:0000256" key="2">
    <source>
        <dbReference type="ARBA" id="ARBA00023242"/>
    </source>
</evidence>
<keyword evidence="2" id="KW-0539">Nucleus</keyword>
<dbReference type="InterPro" id="IPR000156">
    <property type="entry name" value="Ran_bind_dom"/>
</dbReference>
<feature type="region of interest" description="Disordered" evidence="3">
    <location>
        <begin position="398"/>
        <end position="450"/>
    </location>
</feature>
<evidence type="ECO:0000313" key="5">
    <source>
        <dbReference type="EMBL" id="JAI47373.1"/>
    </source>
</evidence>
<name>A0A0K8WIM9_BACLA</name>
<gene>
    <name evidence="6" type="primary">RANBP3_5</name>
    <name evidence="5" type="synonym">RANBP3_3</name>
    <name evidence="5" type="ORF">c2_g2_i1</name>
    <name evidence="6" type="ORF">c2_g2_i2</name>
</gene>
<feature type="region of interest" description="Disordered" evidence="3">
    <location>
        <begin position="87"/>
        <end position="167"/>
    </location>
</feature>
<evidence type="ECO:0000259" key="4">
    <source>
        <dbReference type="PROSITE" id="PS50196"/>
    </source>
</evidence>
<dbReference type="EMBL" id="GDHF01004941">
    <property type="protein sequence ID" value="JAI47373.1"/>
    <property type="molecule type" value="Transcribed_RNA"/>
</dbReference>
<feature type="compositionally biased region" description="Low complexity" evidence="3">
    <location>
        <begin position="126"/>
        <end position="139"/>
    </location>
</feature>
<dbReference type="InterPro" id="IPR045255">
    <property type="entry name" value="RanBP1-like"/>
</dbReference>
<protein>
    <submittedName>
        <fullName evidence="6">Ran-binding protein 3</fullName>
    </submittedName>
</protein>
<dbReference type="GO" id="GO:0006611">
    <property type="term" value="P:protein export from nucleus"/>
    <property type="evidence" value="ECO:0007669"/>
    <property type="project" value="TreeGrafter"/>
</dbReference>
<dbReference type="InterPro" id="IPR011993">
    <property type="entry name" value="PH-like_dom_sf"/>
</dbReference>